<sequence length="170" mass="19779">MAGTPEEDLLAWLEREEERLGFTSVDDALTDISKARDLFYDELGYDVTDDQFGGLQAALYTRYDELPAIGVSYMRIEQEDGSHILMWDFDDVPLEEVCQDLRVVQSRYSLSDIHICRTKEPDNYIAYCFTSQDWKTAVEIVAQTHTVDWQFLRFGVYRGHFTLRVTPKND</sequence>
<feature type="non-terminal residue" evidence="1">
    <location>
        <position position="170"/>
    </location>
</feature>
<evidence type="ECO:0000313" key="1">
    <source>
        <dbReference type="EMBL" id="GAH64923.1"/>
    </source>
</evidence>
<name>X1J569_9ZZZZ</name>
<organism evidence="1">
    <name type="scientific">marine sediment metagenome</name>
    <dbReference type="NCBI Taxonomy" id="412755"/>
    <lineage>
        <taxon>unclassified sequences</taxon>
        <taxon>metagenomes</taxon>
        <taxon>ecological metagenomes</taxon>
    </lineage>
</organism>
<proteinExistence type="predicted"/>
<dbReference type="EMBL" id="BARU01034555">
    <property type="protein sequence ID" value="GAH64923.1"/>
    <property type="molecule type" value="Genomic_DNA"/>
</dbReference>
<accession>X1J569</accession>
<comment type="caution">
    <text evidence="1">The sequence shown here is derived from an EMBL/GenBank/DDBJ whole genome shotgun (WGS) entry which is preliminary data.</text>
</comment>
<gene>
    <name evidence="1" type="ORF">S03H2_54219</name>
</gene>
<reference evidence="1" key="1">
    <citation type="journal article" date="2014" name="Front. Microbiol.">
        <title>High frequency of phylogenetically diverse reductive dehalogenase-homologous genes in deep subseafloor sedimentary metagenomes.</title>
        <authorList>
            <person name="Kawai M."/>
            <person name="Futagami T."/>
            <person name="Toyoda A."/>
            <person name="Takaki Y."/>
            <person name="Nishi S."/>
            <person name="Hori S."/>
            <person name="Arai W."/>
            <person name="Tsubouchi T."/>
            <person name="Morono Y."/>
            <person name="Uchiyama I."/>
            <person name="Ito T."/>
            <person name="Fujiyama A."/>
            <person name="Inagaki F."/>
            <person name="Takami H."/>
        </authorList>
    </citation>
    <scope>NUCLEOTIDE SEQUENCE</scope>
    <source>
        <strain evidence="1">Expedition CK06-06</strain>
    </source>
</reference>
<dbReference type="AlphaFoldDB" id="X1J569"/>
<protein>
    <submittedName>
        <fullName evidence="1">Uncharacterized protein</fullName>
    </submittedName>
</protein>